<comment type="similarity">
    <text evidence="1">Belongs to the UPF0045 family.</text>
</comment>
<dbReference type="InterPro" id="IPR029756">
    <property type="entry name" value="MTH1187/YkoF-like"/>
</dbReference>
<dbReference type="RefSeq" id="WP_224141518.1">
    <property type="nucleotide sequence ID" value="NZ_JAIQUM010000084.1"/>
</dbReference>
<dbReference type="Gene3D" id="3.30.70.930">
    <property type="match status" value="1"/>
</dbReference>
<reference evidence="3" key="1">
    <citation type="submission" date="2024-05" db="EMBL/GenBank/DDBJ databases">
        <title>Metabacillus sp. nov., isolated from the rhizosphere soil of tomato plants.</title>
        <authorList>
            <person name="Ma R."/>
        </authorList>
    </citation>
    <scope>NUCLEOTIDE SEQUENCE</scope>
    <source>
        <strain evidence="3">DBTR6</strain>
    </source>
</reference>
<evidence type="ECO:0000256" key="1">
    <source>
        <dbReference type="ARBA" id="ARBA00010272"/>
    </source>
</evidence>
<sequence>MPLLEISVTPVGTDSTSFSSDVTNAVRKIKEKGLKYQLTPTATVVEGDIDQLWEVARDMHQEAISSEVQRVITNISIDHRTDKQMDMNHQVDTVRQSLE</sequence>
<dbReference type="PANTHER" id="PTHR33777:SF1">
    <property type="entry name" value="UPF0045 PROTEIN ECM15"/>
    <property type="match status" value="1"/>
</dbReference>
<dbReference type="NCBIfam" id="TIGR00106">
    <property type="entry name" value="MTH1187 family thiamine-binding protein"/>
    <property type="match status" value="1"/>
</dbReference>
<evidence type="ECO:0000313" key="4">
    <source>
        <dbReference type="Proteomes" id="UP001165287"/>
    </source>
</evidence>
<dbReference type="PANTHER" id="PTHR33777">
    <property type="entry name" value="UPF0045 PROTEIN ECM15"/>
    <property type="match status" value="1"/>
</dbReference>
<evidence type="ECO:0000259" key="2">
    <source>
        <dbReference type="Pfam" id="PF01910"/>
    </source>
</evidence>
<protein>
    <submittedName>
        <fullName evidence="3">MTH1187 family thiamine-binding protein</fullName>
    </submittedName>
</protein>
<organism evidence="3 4">
    <name type="scientific">Metabacillus rhizolycopersici</name>
    <dbReference type="NCBI Taxonomy" id="2875709"/>
    <lineage>
        <taxon>Bacteria</taxon>
        <taxon>Bacillati</taxon>
        <taxon>Bacillota</taxon>
        <taxon>Bacilli</taxon>
        <taxon>Bacillales</taxon>
        <taxon>Bacillaceae</taxon>
        <taxon>Metabacillus</taxon>
    </lineage>
</organism>
<evidence type="ECO:0000313" key="3">
    <source>
        <dbReference type="EMBL" id="MBZ5753086.1"/>
    </source>
</evidence>
<dbReference type="InterPro" id="IPR051614">
    <property type="entry name" value="UPF0045_domain"/>
</dbReference>
<feature type="domain" description="Thiamine-binding protein" evidence="2">
    <location>
        <begin position="5"/>
        <end position="94"/>
    </location>
</feature>
<accession>A0ABS7UY79</accession>
<keyword evidence="4" id="KW-1185">Reference proteome</keyword>
<name>A0ABS7UY79_9BACI</name>
<dbReference type="InterPro" id="IPR002767">
    <property type="entry name" value="Thiamine_BP"/>
</dbReference>
<dbReference type="Pfam" id="PF01910">
    <property type="entry name" value="Thiamine_BP"/>
    <property type="match status" value="1"/>
</dbReference>
<comment type="caution">
    <text evidence="3">The sequence shown here is derived from an EMBL/GenBank/DDBJ whole genome shotgun (WGS) entry which is preliminary data.</text>
</comment>
<gene>
    <name evidence="3" type="ORF">K9V48_23375</name>
</gene>
<dbReference type="Proteomes" id="UP001165287">
    <property type="component" value="Unassembled WGS sequence"/>
</dbReference>
<dbReference type="SUPFAM" id="SSF89957">
    <property type="entry name" value="MTH1187/YkoF-like"/>
    <property type="match status" value="1"/>
</dbReference>
<dbReference type="EMBL" id="JAIQUM010000084">
    <property type="protein sequence ID" value="MBZ5753086.1"/>
    <property type="molecule type" value="Genomic_DNA"/>
</dbReference>
<proteinExistence type="inferred from homology"/>